<dbReference type="SUPFAM" id="SSF52096">
    <property type="entry name" value="ClpP/crotonase"/>
    <property type="match status" value="1"/>
</dbReference>
<keyword evidence="4" id="KW-0413">Isomerase</keyword>
<accession>Q8YFJ8</accession>
<sequence length="287" mass="31233">MPFLCRKHAGRSFFAERHCYHRRCQPYRCKIGAGGVKMSEHILIERKGAVQVIRLNRPEKKNAITRAMYAAMAKALKDGDADDAVRAHVFLGVPGAFSSGNDMQDFMAAATGDTSFGSEILDFLIPLAETKKPIVSGVDGLAIGVGTTIHFHCDLTFATPRALFRTPFVDLGLVPEAGSSLLAPLLMGHQKAFALLALGHGFTAEAAQEAGIVYQIVDEEALEAEVMKAAEEIAAKPPQAMQIARALMRLPAENIADRITREAKHFAERLTSDEAREAVMAFLSRKK</sequence>
<dbReference type="PANTHER" id="PTHR43684">
    <property type="match status" value="1"/>
</dbReference>
<dbReference type="eggNOG" id="COG1024">
    <property type="taxonomic scope" value="Bacteria"/>
</dbReference>
<dbReference type="PIR" id="AD3442">
    <property type="entry name" value="AD3442"/>
</dbReference>
<proteinExistence type="inferred from homology"/>
<dbReference type="EMBL" id="AE008917">
    <property type="protein sequence ID" value="AAL52703.1"/>
    <property type="molecule type" value="Genomic_DNA"/>
</dbReference>
<dbReference type="AlphaFoldDB" id="Q8YFJ8"/>
<evidence type="ECO:0000256" key="2">
    <source>
        <dbReference type="ARBA" id="ARBA00005254"/>
    </source>
</evidence>
<dbReference type="Pfam" id="PF00378">
    <property type="entry name" value="ECH_1"/>
    <property type="match status" value="1"/>
</dbReference>
<dbReference type="Gene3D" id="1.10.12.10">
    <property type="entry name" value="Lyase 2-enoyl-coa Hydratase, Chain A, domain 2"/>
    <property type="match status" value="1"/>
</dbReference>
<keyword evidence="6" id="KW-1185">Reference proteome</keyword>
<keyword evidence="3" id="KW-0576">Peroxisome</keyword>
<evidence type="ECO:0000256" key="4">
    <source>
        <dbReference type="ARBA" id="ARBA00023235"/>
    </source>
</evidence>
<dbReference type="InterPro" id="IPR051053">
    <property type="entry name" value="ECH/Chromodomain_protein"/>
</dbReference>
<name>Q8YFJ8_BRUME</name>
<evidence type="ECO:0000313" key="5">
    <source>
        <dbReference type="EMBL" id="AAL52703.1"/>
    </source>
</evidence>
<dbReference type="KEGG" id="bme:BMEI1522"/>
<comment type="similarity">
    <text evidence="2">Belongs to the enoyl-CoA hydratase/isomerase family.</text>
</comment>
<dbReference type="NCBIfam" id="NF004681">
    <property type="entry name" value="PRK06023.1"/>
    <property type="match status" value="1"/>
</dbReference>
<reference evidence="5 6" key="1">
    <citation type="journal article" date="2002" name="Proc. Natl. Acad. Sci. U.S.A.">
        <title>The genome sequence of the facultative intracellular pathogen Brucella melitensis.</title>
        <authorList>
            <person name="DelVecchio V.G."/>
            <person name="Kapatral V."/>
            <person name="Redkar R.J."/>
            <person name="Patra G."/>
            <person name="Mujer C."/>
            <person name="Los T."/>
            <person name="Ivanova N."/>
            <person name="Anderson I."/>
            <person name="Bhattacharyya A."/>
            <person name="Lykidis A."/>
            <person name="Reznik G."/>
            <person name="Jablonski L."/>
            <person name="Larsen N."/>
            <person name="D'Souza M."/>
            <person name="Bernal A."/>
            <person name="Mazur M."/>
            <person name="Goltsman E."/>
            <person name="Selkov E."/>
            <person name="Elzer P.H."/>
            <person name="Hagius S."/>
            <person name="O'Callaghan D."/>
            <person name="Letesson J.J."/>
            <person name="Haselkorn R."/>
            <person name="Kyrpides N."/>
            <person name="Overbeek R."/>
        </authorList>
    </citation>
    <scope>NUCLEOTIDE SEQUENCE [LARGE SCALE GENOMIC DNA]</scope>
    <source>
        <strain evidence="6">ATCC 23456 / CCUG 17765 / NCTC 10094 / 16M</strain>
    </source>
</reference>
<organism evidence="5 6">
    <name type="scientific">Brucella melitensis biotype 1 (strain ATCC 23456 / CCUG 17765 / NCTC 10094 / 16M)</name>
    <dbReference type="NCBI Taxonomy" id="224914"/>
    <lineage>
        <taxon>Bacteria</taxon>
        <taxon>Pseudomonadati</taxon>
        <taxon>Pseudomonadota</taxon>
        <taxon>Alphaproteobacteria</taxon>
        <taxon>Hyphomicrobiales</taxon>
        <taxon>Brucellaceae</taxon>
        <taxon>Brucella/Ochrobactrum group</taxon>
        <taxon>Brucella</taxon>
    </lineage>
</organism>
<evidence type="ECO:0000256" key="3">
    <source>
        <dbReference type="ARBA" id="ARBA00023140"/>
    </source>
</evidence>
<gene>
    <name evidence="5" type="ordered locus">BMEI1522</name>
</gene>
<dbReference type="InterPro" id="IPR001753">
    <property type="entry name" value="Enoyl-CoA_hydra/iso"/>
</dbReference>
<dbReference type="CDD" id="cd06558">
    <property type="entry name" value="crotonase-like"/>
    <property type="match status" value="1"/>
</dbReference>
<evidence type="ECO:0000256" key="1">
    <source>
        <dbReference type="ARBA" id="ARBA00004275"/>
    </source>
</evidence>
<dbReference type="InterPro" id="IPR029045">
    <property type="entry name" value="ClpP/crotonase-like_dom_sf"/>
</dbReference>
<dbReference type="PANTHER" id="PTHR43684:SF1">
    <property type="entry name" value="ENOYL-COA DELTA ISOMERASE 2"/>
    <property type="match status" value="1"/>
</dbReference>
<evidence type="ECO:0000313" key="6">
    <source>
        <dbReference type="Proteomes" id="UP000000419"/>
    </source>
</evidence>
<comment type="subcellular location">
    <subcellularLocation>
        <location evidence="1">Peroxisome</location>
    </subcellularLocation>
</comment>
<dbReference type="InterPro" id="IPR014748">
    <property type="entry name" value="Enoyl-CoA_hydra_C"/>
</dbReference>
<dbReference type="Gene3D" id="3.90.226.10">
    <property type="entry name" value="2-enoyl-CoA Hydratase, Chain A, domain 1"/>
    <property type="match status" value="1"/>
</dbReference>
<dbReference type="GO" id="GO:0004165">
    <property type="term" value="F:delta(3)-delta(2)-enoyl-CoA isomerase activity"/>
    <property type="evidence" value="ECO:0007669"/>
    <property type="project" value="UniProtKB-ARBA"/>
</dbReference>
<dbReference type="Proteomes" id="UP000000419">
    <property type="component" value="Chromosome I"/>
</dbReference>
<protein>
    <submittedName>
        <fullName evidence="5">Dbi-related protein 1</fullName>
    </submittedName>
</protein>